<evidence type="ECO:0000256" key="1">
    <source>
        <dbReference type="ARBA" id="ARBA00004651"/>
    </source>
</evidence>
<proteinExistence type="predicted"/>
<evidence type="ECO:0000256" key="7">
    <source>
        <dbReference type="SAM" id="Phobius"/>
    </source>
</evidence>
<feature type="transmembrane region" description="Helical" evidence="7">
    <location>
        <begin position="245"/>
        <end position="266"/>
    </location>
</feature>
<evidence type="ECO:0000256" key="2">
    <source>
        <dbReference type="ARBA" id="ARBA00022448"/>
    </source>
</evidence>
<dbReference type="PANTHER" id="PTHR42718:SF46">
    <property type="entry name" value="BLR6921 PROTEIN"/>
    <property type="match status" value="1"/>
</dbReference>
<dbReference type="PANTHER" id="PTHR42718">
    <property type="entry name" value="MAJOR FACILITATOR SUPERFAMILY MULTIDRUG TRANSPORTER MFSC"/>
    <property type="match status" value="1"/>
</dbReference>
<dbReference type="CDD" id="cd17321">
    <property type="entry name" value="MFS_MMR_MDR_like"/>
    <property type="match status" value="1"/>
</dbReference>
<dbReference type="Proteomes" id="UP001235094">
    <property type="component" value="Unassembled WGS sequence"/>
</dbReference>
<feature type="transmembrane region" description="Helical" evidence="7">
    <location>
        <begin position="385"/>
        <end position="403"/>
    </location>
</feature>
<evidence type="ECO:0000256" key="4">
    <source>
        <dbReference type="ARBA" id="ARBA00022692"/>
    </source>
</evidence>
<feature type="transmembrane region" description="Helical" evidence="7">
    <location>
        <begin position="171"/>
        <end position="192"/>
    </location>
</feature>
<feature type="transmembrane region" description="Helical" evidence="7">
    <location>
        <begin position="83"/>
        <end position="105"/>
    </location>
</feature>
<keyword evidence="2" id="KW-0813">Transport</keyword>
<sequence>MERSSSGMAETAQTGVTITLALAMLLAALGTSIANIAMPTLVEAFSAPFAQVQAVVVAYLAALTVCVVIAGRLGDRRGLKPMLVAGLAVFALASLLCAIAPSLLLLIGARALQGVGAAFLMTLAMALMRQTASEARVGRAMGLLGTVSALGTALGPSLGGLLIPLTGWRGIFWVQVPLAIVALILAIAMLPAEPVKERAPAIRLRSVVNRSLASNLLVNILVAAVMMTTLVVGPFYLALGLGLPATQVGFVMAIGPVISIFSGVPSGRLVDARGSHRVLAIGLALLATGALLLAFLPNGIGVVGYVLSIIVLTPGYQLFQAANNTAALADVARDQRGTVSGLLGLSRNIGLIVGASAMGAVFAFGVGMEEFVRATPSAIASGMRLTFLLAAAMMLAAIAVTVGRSNSAKRAR</sequence>
<evidence type="ECO:0000256" key="3">
    <source>
        <dbReference type="ARBA" id="ARBA00022475"/>
    </source>
</evidence>
<keyword evidence="3" id="KW-1003">Cell membrane</keyword>
<keyword evidence="10" id="KW-1185">Reference proteome</keyword>
<reference evidence="9 10" key="1">
    <citation type="submission" date="2023-07" db="EMBL/GenBank/DDBJ databases">
        <title>Genomic Encyclopedia of Type Strains, Phase IV (KMG-IV): sequencing the most valuable type-strain genomes for metagenomic binning, comparative biology and taxonomic classification.</title>
        <authorList>
            <person name="Goeker M."/>
        </authorList>
    </citation>
    <scope>NUCLEOTIDE SEQUENCE [LARGE SCALE GENOMIC DNA]</scope>
    <source>
        <strain evidence="9 10">DSM 15561</strain>
    </source>
</reference>
<feature type="transmembrane region" description="Helical" evidence="7">
    <location>
        <begin position="140"/>
        <end position="165"/>
    </location>
</feature>
<dbReference type="InterPro" id="IPR036259">
    <property type="entry name" value="MFS_trans_sf"/>
</dbReference>
<evidence type="ECO:0000259" key="8">
    <source>
        <dbReference type="PROSITE" id="PS50850"/>
    </source>
</evidence>
<dbReference type="SUPFAM" id="SSF103473">
    <property type="entry name" value="MFS general substrate transporter"/>
    <property type="match status" value="1"/>
</dbReference>
<feature type="transmembrane region" description="Helical" evidence="7">
    <location>
        <begin position="212"/>
        <end position="239"/>
    </location>
</feature>
<feature type="transmembrane region" description="Helical" evidence="7">
    <location>
        <begin position="278"/>
        <end position="296"/>
    </location>
</feature>
<comment type="subcellular location">
    <subcellularLocation>
        <location evidence="1">Cell membrane</location>
        <topology evidence="1">Multi-pass membrane protein</topology>
    </subcellularLocation>
</comment>
<name>A0ABU0LQ64_9HYPH</name>
<feature type="transmembrane region" description="Helical" evidence="7">
    <location>
        <begin position="302"/>
        <end position="319"/>
    </location>
</feature>
<keyword evidence="4 7" id="KW-0812">Transmembrane</keyword>
<feature type="transmembrane region" description="Helical" evidence="7">
    <location>
        <begin position="111"/>
        <end position="128"/>
    </location>
</feature>
<keyword evidence="5 7" id="KW-1133">Transmembrane helix</keyword>
<evidence type="ECO:0000313" key="9">
    <source>
        <dbReference type="EMBL" id="MDQ0510733.1"/>
    </source>
</evidence>
<comment type="caution">
    <text evidence="9">The sequence shown here is derived from an EMBL/GenBank/DDBJ whole genome shotgun (WGS) entry which is preliminary data.</text>
</comment>
<organism evidence="9 10">
    <name type="scientific">Ancylobacter amanitiformis</name>
    <dbReference type="NCBI Taxonomy" id="217069"/>
    <lineage>
        <taxon>Bacteria</taxon>
        <taxon>Pseudomonadati</taxon>
        <taxon>Pseudomonadota</taxon>
        <taxon>Alphaproteobacteria</taxon>
        <taxon>Hyphomicrobiales</taxon>
        <taxon>Xanthobacteraceae</taxon>
        <taxon>Ancylobacter</taxon>
    </lineage>
</organism>
<dbReference type="InterPro" id="IPR020846">
    <property type="entry name" value="MFS_dom"/>
</dbReference>
<keyword evidence="6 7" id="KW-0472">Membrane</keyword>
<dbReference type="PRINTS" id="PR01035">
    <property type="entry name" value="TCRTETA"/>
</dbReference>
<evidence type="ECO:0000256" key="5">
    <source>
        <dbReference type="ARBA" id="ARBA00022989"/>
    </source>
</evidence>
<evidence type="ECO:0000313" key="10">
    <source>
        <dbReference type="Proteomes" id="UP001235094"/>
    </source>
</evidence>
<feature type="transmembrane region" description="Helical" evidence="7">
    <location>
        <begin position="340"/>
        <end position="365"/>
    </location>
</feature>
<dbReference type="PROSITE" id="PS50850">
    <property type="entry name" value="MFS"/>
    <property type="match status" value="1"/>
</dbReference>
<dbReference type="EMBL" id="JAUSVR010000004">
    <property type="protein sequence ID" value="MDQ0510733.1"/>
    <property type="molecule type" value="Genomic_DNA"/>
</dbReference>
<dbReference type="InterPro" id="IPR011701">
    <property type="entry name" value="MFS"/>
</dbReference>
<dbReference type="InterPro" id="IPR001958">
    <property type="entry name" value="Tet-R_TetA/multi-R_MdtG-like"/>
</dbReference>
<evidence type="ECO:0000256" key="6">
    <source>
        <dbReference type="ARBA" id="ARBA00023136"/>
    </source>
</evidence>
<feature type="domain" description="Major facilitator superfamily (MFS) profile" evidence="8">
    <location>
        <begin position="16"/>
        <end position="409"/>
    </location>
</feature>
<feature type="transmembrane region" description="Helical" evidence="7">
    <location>
        <begin position="54"/>
        <end position="71"/>
    </location>
</feature>
<dbReference type="Gene3D" id="1.20.1720.10">
    <property type="entry name" value="Multidrug resistance protein D"/>
    <property type="match status" value="1"/>
</dbReference>
<gene>
    <name evidence="9" type="ORF">QOZ99_001621</name>
</gene>
<dbReference type="Pfam" id="PF07690">
    <property type="entry name" value="MFS_1"/>
    <property type="match status" value="1"/>
</dbReference>
<accession>A0ABU0LQ64</accession>
<protein>
    <submittedName>
        <fullName evidence="9">MFS family permease</fullName>
    </submittedName>
</protein>